<evidence type="ECO:0000256" key="1">
    <source>
        <dbReference type="ARBA" id="ARBA00022723"/>
    </source>
</evidence>
<keyword evidence="3" id="KW-0805">Transcription regulation</keyword>
<gene>
    <name evidence="9" type="ORF">B0J13DRAFT_149630</name>
</gene>
<dbReference type="PROSITE" id="PS50048">
    <property type="entry name" value="ZN2_CY6_FUNGAL_2"/>
    <property type="match status" value="1"/>
</dbReference>
<evidence type="ECO:0000256" key="7">
    <source>
        <dbReference type="SAM" id="MobiDB-lite"/>
    </source>
</evidence>
<protein>
    <submittedName>
        <fullName evidence="9">Cutinase transcription factor 1 alpha</fullName>
    </submittedName>
</protein>
<evidence type="ECO:0000313" key="10">
    <source>
        <dbReference type="Proteomes" id="UP000717696"/>
    </source>
</evidence>
<dbReference type="InterPro" id="IPR036864">
    <property type="entry name" value="Zn2-C6_fun-type_DNA-bd_sf"/>
</dbReference>
<dbReference type="GO" id="GO:0003677">
    <property type="term" value="F:DNA binding"/>
    <property type="evidence" value="ECO:0007669"/>
    <property type="project" value="UniProtKB-KW"/>
</dbReference>
<dbReference type="GO" id="GO:0008270">
    <property type="term" value="F:zinc ion binding"/>
    <property type="evidence" value="ECO:0007669"/>
    <property type="project" value="InterPro"/>
</dbReference>
<keyword evidence="1" id="KW-0479">Metal-binding</keyword>
<sequence>MNGPQATSRCRAKRACRRCNGRRVKCNVMETLPCDNCIQANALCEVPESRRGKRARPPASASDPASARLRRTSFVARADVSCRALGLDGENPTRPERPDRPDRPDSISSSSEEQRLPSLTALRRHTCESSISIEAETSTPRPCSSADTEINVAAPPPPSPPRPDVPDEDGELFLGESATLRCVYDDRTELPKHPSPEDNARLKFSLPQPLVSEAALPEWEAQRKERRIKYLRDEGVFDMPPDAVSSILLKEYFRWFHPCFPIVDREDVVKKWAAKTLSPLLTMAILSVAAAHSDDKVLADAGFVDRQRARYIFYSRAKDLYEVDYETNKTTVIQAVFLVSFWRSGRLLDKHTRHWLGIAITLAQSKAMHRCFPISGSLQARLRRRIWWSIYIRECQCSASLGLPVRVRDSDCDVEPLKPTDMDDAASPGQQLVLEAPPQQLPAEISYVVEMAKLAPLLSRIIDLEYSPRRTMDTSSRQQLKERLLEWEDQLPKHLSPHVRLGESLNLHAAMLHLAYNNLLILLFRNTYIHNGTKQDSGQGNIALQAAARNSSVIEDILARGLMRHADIHLINSLFNTLCIHVVHLRRSAGTVRSVTEHRARLCLLGLQELQKTWQVTIWALQLRLFFQALDKATTDRLRVDDDEACSPGDAVNRSTDILPPATSILPELWRLGHPNSASDDQLPSPDFDQLLADGNFSEVFGWTTEAEGLGGLVRQLVPMQMEQDFSFQDLIG</sequence>
<feature type="domain" description="Zn(2)-C6 fungal-type" evidence="8">
    <location>
        <begin position="15"/>
        <end position="46"/>
    </location>
</feature>
<dbReference type="InterPro" id="IPR001138">
    <property type="entry name" value="Zn2Cys6_DnaBD"/>
</dbReference>
<reference evidence="9" key="1">
    <citation type="journal article" date="2021" name="Nat. Commun.">
        <title>Genetic determinants of endophytism in the Arabidopsis root mycobiome.</title>
        <authorList>
            <person name="Mesny F."/>
            <person name="Miyauchi S."/>
            <person name="Thiergart T."/>
            <person name="Pickel B."/>
            <person name="Atanasova L."/>
            <person name="Karlsson M."/>
            <person name="Huettel B."/>
            <person name="Barry K.W."/>
            <person name="Haridas S."/>
            <person name="Chen C."/>
            <person name="Bauer D."/>
            <person name="Andreopoulos W."/>
            <person name="Pangilinan J."/>
            <person name="LaButti K."/>
            <person name="Riley R."/>
            <person name="Lipzen A."/>
            <person name="Clum A."/>
            <person name="Drula E."/>
            <person name="Henrissat B."/>
            <person name="Kohler A."/>
            <person name="Grigoriev I.V."/>
            <person name="Martin F.M."/>
            <person name="Hacquard S."/>
        </authorList>
    </citation>
    <scope>NUCLEOTIDE SEQUENCE</scope>
    <source>
        <strain evidence="9">MPI-CAGE-AT-0021</strain>
    </source>
</reference>
<keyword evidence="4" id="KW-0238">DNA-binding</keyword>
<feature type="compositionally biased region" description="Basic and acidic residues" evidence="7">
    <location>
        <begin position="91"/>
        <end position="105"/>
    </location>
</feature>
<dbReference type="PANTHER" id="PTHR47171">
    <property type="entry name" value="FARA-RELATED"/>
    <property type="match status" value="1"/>
</dbReference>
<dbReference type="Proteomes" id="UP000717696">
    <property type="component" value="Unassembled WGS sequence"/>
</dbReference>
<dbReference type="CDD" id="cd12148">
    <property type="entry name" value="fungal_TF_MHR"/>
    <property type="match status" value="1"/>
</dbReference>
<dbReference type="SMART" id="SM00906">
    <property type="entry name" value="Fungal_trans"/>
    <property type="match status" value="1"/>
</dbReference>
<feature type="region of interest" description="Disordered" evidence="7">
    <location>
        <begin position="85"/>
        <end position="169"/>
    </location>
</feature>
<dbReference type="AlphaFoldDB" id="A0A9P9DTQ0"/>
<dbReference type="Pfam" id="PF04082">
    <property type="entry name" value="Fungal_trans"/>
    <property type="match status" value="1"/>
</dbReference>
<evidence type="ECO:0000256" key="3">
    <source>
        <dbReference type="ARBA" id="ARBA00023015"/>
    </source>
</evidence>
<dbReference type="GO" id="GO:0006351">
    <property type="term" value="P:DNA-templated transcription"/>
    <property type="evidence" value="ECO:0007669"/>
    <property type="project" value="InterPro"/>
</dbReference>
<name>A0A9P9DTQ0_9HYPO</name>
<keyword evidence="5" id="KW-0804">Transcription</keyword>
<evidence type="ECO:0000313" key="9">
    <source>
        <dbReference type="EMBL" id="KAH7124859.1"/>
    </source>
</evidence>
<comment type="caution">
    <text evidence="9">The sequence shown here is derived from an EMBL/GenBank/DDBJ whole genome shotgun (WGS) entry which is preliminary data.</text>
</comment>
<proteinExistence type="predicted"/>
<accession>A0A9P9DTQ0</accession>
<evidence type="ECO:0000256" key="6">
    <source>
        <dbReference type="ARBA" id="ARBA00023242"/>
    </source>
</evidence>
<feature type="compositionally biased region" description="Pro residues" evidence="7">
    <location>
        <begin position="154"/>
        <end position="163"/>
    </location>
</feature>
<keyword evidence="6" id="KW-0539">Nucleus</keyword>
<dbReference type="GO" id="GO:0000981">
    <property type="term" value="F:DNA-binding transcription factor activity, RNA polymerase II-specific"/>
    <property type="evidence" value="ECO:0007669"/>
    <property type="project" value="InterPro"/>
</dbReference>
<evidence type="ECO:0000256" key="5">
    <source>
        <dbReference type="ARBA" id="ARBA00023163"/>
    </source>
</evidence>
<feature type="compositionally biased region" description="Low complexity" evidence="7">
    <location>
        <begin position="57"/>
        <end position="67"/>
    </location>
</feature>
<evidence type="ECO:0000256" key="2">
    <source>
        <dbReference type="ARBA" id="ARBA00022833"/>
    </source>
</evidence>
<keyword evidence="10" id="KW-1185">Reference proteome</keyword>
<dbReference type="InterPro" id="IPR052073">
    <property type="entry name" value="Amide_Lactam_Regulators"/>
</dbReference>
<dbReference type="SUPFAM" id="SSF57701">
    <property type="entry name" value="Zn2/Cys6 DNA-binding domain"/>
    <property type="match status" value="1"/>
</dbReference>
<feature type="compositionally biased region" description="Low complexity" evidence="7">
    <location>
        <begin position="128"/>
        <end position="139"/>
    </location>
</feature>
<dbReference type="Pfam" id="PF00172">
    <property type="entry name" value="Zn_clus"/>
    <property type="match status" value="1"/>
</dbReference>
<dbReference type="InterPro" id="IPR007219">
    <property type="entry name" value="XnlR_reg_dom"/>
</dbReference>
<dbReference type="OrthoDB" id="5121955at2759"/>
<keyword evidence="2" id="KW-0862">Zinc</keyword>
<feature type="region of interest" description="Disordered" evidence="7">
    <location>
        <begin position="48"/>
        <end position="72"/>
    </location>
</feature>
<dbReference type="EMBL" id="JAGMUU010000024">
    <property type="protein sequence ID" value="KAH7124859.1"/>
    <property type="molecule type" value="Genomic_DNA"/>
</dbReference>
<organism evidence="9 10">
    <name type="scientific">Dactylonectria estremocensis</name>
    <dbReference type="NCBI Taxonomy" id="1079267"/>
    <lineage>
        <taxon>Eukaryota</taxon>
        <taxon>Fungi</taxon>
        <taxon>Dikarya</taxon>
        <taxon>Ascomycota</taxon>
        <taxon>Pezizomycotina</taxon>
        <taxon>Sordariomycetes</taxon>
        <taxon>Hypocreomycetidae</taxon>
        <taxon>Hypocreales</taxon>
        <taxon>Nectriaceae</taxon>
        <taxon>Dactylonectria</taxon>
    </lineage>
</organism>
<evidence type="ECO:0000256" key="4">
    <source>
        <dbReference type="ARBA" id="ARBA00023125"/>
    </source>
</evidence>
<evidence type="ECO:0000259" key="8">
    <source>
        <dbReference type="PROSITE" id="PS50048"/>
    </source>
</evidence>
<dbReference type="PANTHER" id="PTHR47171:SF1">
    <property type="entry name" value="ZN(II)2CYS6 TRANSCRIPTION FACTOR (EUROFUNG)"/>
    <property type="match status" value="1"/>
</dbReference>